<dbReference type="InterPro" id="IPR035965">
    <property type="entry name" value="PAS-like_dom_sf"/>
</dbReference>
<evidence type="ECO:0000256" key="1">
    <source>
        <dbReference type="ARBA" id="ARBA00004123"/>
    </source>
</evidence>
<dbReference type="Ensembl" id="ENSSLUT00000016709.1">
    <property type="protein sequence ID" value="ENSSLUP00000016187.1"/>
    <property type="gene ID" value="ENSSLUG00000007607.1"/>
</dbReference>
<feature type="compositionally biased region" description="Low complexity" evidence="7">
    <location>
        <begin position="652"/>
        <end position="670"/>
    </location>
</feature>
<keyword evidence="4" id="KW-0238">DNA-binding</keyword>
<reference evidence="10" key="1">
    <citation type="submission" date="2025-08" db="UniProtKB">
        <authorList>
            <consortium name="Ensembl"/>
        </authorList>
    </citation>
    <scope>IDENTIFICATION</scope>
</reference>
<proteinExistence type="predicted"/>
<feature type="domain" description="PAS" evidence="9">
    <location>
        <begin position="253"/>
        <end position="308"/>
    </location>
</feature>
<protein>
    <submittedName>
        <fullName evidence="10">Neuronal PAS domain protein 3</fullName>
    </submittedName>
</protein>
<evidence type="ECO:0000256" key="5">
    <source>
        <dbReference type="ARBA" id="ARBA00023163"/>
    </source>
</evidence>
<feature type="compositionally biased region" description="Basic and acidic residues" evidence="7">
    <location>
        <begin position="385"/>
        <end position="417"/>
    </location>
</feature>
<dbReference type="PROSITE" id="PS50112">
    <property type="entry name" value="PAS"/>
    <property type="match status" value="2"/>
</dbReference>
<dbReference type="Gene3D" id="3.30.450.20">
    <property type="entry name" value="PAS domain"/>
    <property type="match status" value="2"/>
</dbReference>
<feature type="compositionally biased region" description="Polar residues" evidence="7">
    <location>
        <begin position="418"/>
        <end position="427"/>
    </location>
</feature>
<dbReference type="SMART" id="SM00091">
    <property type="entry name" value="PAS"/>
    <property type="match status" value="2"/>
</dbReference>
<organism evidence="10 11">
    <name type="scientific">Sander lucioperca</name>
    <name type="common">Pike-perch</name>
    <name type="synonym">Perca lucioperca</name>
    <dbReference type="NCBI Taxonomy" id="283035"/>
    <lineage>
        <taxon>Eukaryota</taxon>
        <taxon>Metazoa</taxon>
        <taxon>Chordata</taxon>
        <taxon>Craniata</taxon>
        <taxon>Vertebrata</taxon>
        <taxon>Euteleostomi</taxon>
        <taxon>Actinopterygii</taxon>
        <taxon>Neopterygii</taxon>
        <taxon>Teleostei</taxon>
        <taxon>Neoteleostei</taxon>
        <taxon>Acanthomorphata</taxon>
        <taxon>Eupercaria</taxon>
        <taxon>Perciformes</taxon>
        <taxon>Percoidei</taxon>
        <taxon>Percidae</taxon>
        <taxon>Luciopercinae</taxon>
        <taxon>Sander</taxon>
    </lineage>
</organism>
<dbReference type="InterPro" id="IPR013767">
    <property type="entry name" value="PAS_fold"/>
</dbReference>
<keyword evidence="3" id="KW-0805">Transcription regulation</keyword>
<dbReference type="FunFam" id="3.30.450.20:FF:000025">
    <property type="entry name" value="Neuronal PAS domain protein 3 isoform 1"/>
    <property type="match status" value="1"/>
</dbReference>
<keyword evidence="11" id="KW-1185">Reference proteome</keyword>
<evidence type="ECO:0000313" key="11">
    <source>
        <dbReference type="Proteomes" id="UP000694568"/>
    </source>
</evidence>
<dbReference type="AlphaFoldDB" id="A0A8C9XVE3"/>
<evidence type="ECO:0000256" key="8">
    <source>
        <dbReference type="SAM" id="SignalP"/>
    </source>
</evidence>
<dbReference type="PANTHER" id="PTHR23043">
    <property type="entry name" value="HYPOXIA-INDUCIBLE FACTOR 1 ALPHA"/>
    <property type="match status" value="1"/>
</dbReference>
<keyword evidence="8" id="KW-0732">Signal</keyword>
<dbReference type="FunFam" id="3.30.450.20:FF:000021">
    <property type="entry name" value="Neuronal PAS domain-containing protein 3"/>
    <property type="match status" value="1"/>
</dbReference>
<dbReference type="GO" id="GO:0005634">
    <property type="term" value="C:nucleus"/>
    <property type="evidence" value="ECO:0007669"/>
    <property type="project" value="UniProtKB-SubCell"/>
</dbReference>
<reference evidence="10" key="2">
    <citation type="submission" date="2025-09" db="UniProtKB">
        <authorList>
            <consortium name="Ensembl"/>
        </authorList>
    </citation>
    <scope>IDENTIFICATION</scope>
</reference>
<keyword evidence="5" id="KW-0804">Transcription</keyword>
<evidence type="ECO:0000256" key="4">
    <source>
        <dbReference type="ARBA" id="ARBA00023125"/>
    </source>
</evidence>
<feature type="compositionally biased region" description="Low complexity" evidence="7">
    <location>
        <begin position="625"/>
        <end position="642"/>
    </location>
</feature>
<dbReference type="Proteomes" id="UP000694568">
    <property type="component" value="Unplaced"/>
</dbReference>
<feature type="compositionally biased region" description="Low complexity" evidence="7">
    <location>
        <begin position="150"/>
        <end position="170"/>
    </location>
</feature>
<sequence length="830" mass="89188">MINSQLLLTLLMGIVASRPPGMFEEGNMEDHMYSKSKFQEQESPSSFAQEKKKDIEKSKRLQLSVLCVFVCFQSLDGFVFALNKEGRFLYISETVSIYLGLSQVELTGSSVFDYIHPGDHVETAEQLGMKLPPGRGMSLSQGAVNEDGASSASSSSHSETPEPVESSSPSLLPNDNILERSFFIRMKSTLTKRGVHIKSSGYKVIHVTGRLRLRMALTHSRSVPHQIMGMVVVAHALPPPTINEVRIDCQMFVTRVNMDLKFIYCENRISDYMDLTPADIVGKRCYQVIHAEDVEAIRECHLDLINKGQCVSKYYRWIQKNSGYIWIQSSATIAINAKNANEKNVIWVNYVLSNHEYKDTPMDIAQLPNLPEKTSESSETSDSESESKENSDNENAKSEGKPGHQSEREDPETDSKRQQQPGQPHCSSEQEMKRQEEGDSSSNPESQESDDSLEPSDGEGEEQEEAGLGNLGGLHIKVEHYGDGEEVQLHNSPVAMGDAAPLIDPSQAAPANSSHLLASASGSPNGAAVATSSVLKIKTEMAEPINFDNDSSIWNFPPNREISRNESPYSMTTKPAAPGSHENFPSPQGGSLQVAIPDSVLTPPGTEGGAGGGGGARKPPYNGNSAPSSVSSDPLSPPLSASPRDKQQGTPTTSSSSSSSSSSSTSSSSSLLYSGDLEALQRLQAGNVVLPLVHRVTGTLASTGTTSPRVYTTGTIRYAPADVTLAMAQGNLLPNAAMNFVDSSGFGLDPKTPMEMLYHHVHRLNMSAAAAAGPFVGSPAATGGNGALGGQMPSAANVFTTAEGLFSTLPFPVYSNGIHATQTTLERKED</sequence>
<dbReference type="InterPro" id="IPR000014">
    <property type="entry name" value="PAS"/>
</dbReference>
<dbReference type="InterPro" id="IPR013655">
    <property type="entry name" value="PAS_fold_3"/>
</dbReference>
<feature type="compositionally biased region" description="Polar residues" evidence="7">
    <location>
        <begin position="509"/>
        <end position="527"/>
    </location>
</feature>
<comment type="subcellular location">
    <subcellularLocation>
        <location evidence="1">Nucleus</location>
    </subcellularLocation>
</comment>
<feature type="compositionally biased region" description="Basic and acidic residues" evidence="7">
    <location>
        <begin position="428"/>
        <end position="437"/>
    </location>
</feature>
<dbReference type="GO" id="GO:0000981">
    <property type="term" value="F:DNA-binding transcription factor activity, RNA polymerase II-specific"/>
    <property type="evidence" value="ECO:0007669"/>
    <property type="project" value="TreeGrafter"/>
</dbReference>
<feature type="chain" id="PRO_5034066272" evidence="8">
    <location>
        <begin position="18"/>
        <end position="830"/>
    </location>
</feature>
<evidence type="ECO:0000256" key="6">
    <source>
        <dbReference type="ARBA" id="ARBA00023242"/>
    </source>
</evidence>
<evidence type="ECO:0000256" key="3">
    <source>
        <dbReference type="ARBA" id="ARBA00023015"/>
    </source>
</evidence>
<feature type="domain" description="PAS" evidence="9">
    <location>
        <begin position="72"/>
        <end position="134"/>
    </location>
</feature>
<feature type="region of interest" description="Disordered" evidence="7">
    <location>
        <begin position="367"/>
        <end position="527"/>
    </location>
</feature>
<accession>A0A8C9XVE3</accession>
<keyword evidence="6" id="KW-0539">Nucleus</keyword>
<feature type="compositionally biased region" description="Gly residues" evidence="7">
    <location>
        <begin position="606"/>
        <end position="616"/>
    </location>
</feature>
<evidence type="ECO:0000313" key="10">
    <source>
        <dbReference type="Ensembl" id="ENSSLUP00000016187.1"/>
    </source>
</evidence>
<dbReference type="CDD" id="cd00130">
    <property type="entry name" value="PAS"/>
    <property type="match status" value="2"/>
</dbReference>
<dbReference type="PANTHER" id="PTHR23043:SF30">
    <property type="entry name" value="NEURONAL PAS DOMAIN-CONTAINING PROTEIN 3"/>
    <property type="match status" value="1"/>
</dbReference>
<name>A0A8C9XVE3_SANLU</name>
<dbReference type="SUPFAM" id="SSF55785">
    <property type="entry name" value="PYP-like sensor domain (PAS domain)"/>
    <property type="match status" value="2"/>
</dbReference>
<evidence type="ECO:0000256" key="2">
    <source>
        <dbReference type="ARBA" id="ARBA00022737"/>
    </source>
</evidence>
<dbReference type="Pfam" id="PF00989">
    <property type="entry name" value="PAS"/>
    <property type="match status" value="1"/>
</dbReference>
<feature type="region of interest" description="Disordered" evidence="7">
    <location>
        <begin position="129"/>
        <end position="173"/>
    </location>
</feature>
<keyword evidence="2" id="KW-0677">Repeat</keyword>
<dbReference type="GO" id="GO:0000977">
    <property type="term" value="F:RNA polymerase II transcription regulatory region sequence-specific DNA binding"/>
    <property type="evidence" value="ECO:0007669"/>
    <property type="project" value="TreeGrafter"/>
</dbReference>
<dbReference type="GeneTree" id="ENSGT00940000158051"/>
<dbReference type="Pfam" id="PF08447">
    <property type="entry name" value="PAS_3"/>
    <property type="match status" value="1"/>
</dbReference>
<evidence type="ECO:0000256" key="7">
    <source>
        <dbReference type="SAM" id="MobiDB-lite"/>
    </source>
</evidence>
<evidence type="ECO:0000259" key="9">
    <source>
        <dbReference type="PROSITE" id="PS50112"/>
    </source>
</evidence>
<feature type="signal peptide" evidence="8">
    <location>
        <begin position="1"/>
        <end position="17"/>
    </location>
</feature>
<feature type="region of interest" description="Disordered" evidence="7">
    <location>
        <begin position="547"/>
        <end position="670"/>
    </location>
</feature>
<feature type="compositionally biased region" description="Acidic residues" evidence="7">
    <location>
        <begin position="447"/>
        <end position="465"/>
    </location>
</feature>